<accession>A0A316VZ91</accession>
<dbReference type="STRING" id="1522189.A0A316VZ91"/>
<evidence type="ECO:0000256" key="1">
    <source>
        <dbReference type="RuleBase" id="RU000487"/>
    </source>
</evidence>
<dbReference type="Gene3D" id="3.90.640.10">
    <property type="entry name" value="Actin, Chain A, domain 4"/>
    <property type="match status" value="1"/>
</dbReference>
<feature type="region of interest" description="Disordered" evidence="2">
    <location>
        <begin position="162"/>
        <end position="219"/>
    </location>
</feature>
<evidence type="ECO:0000256" key="2">
    <source>
        <dbReference type="SAM" id="MobiDB-lite"/>
    </source>
</evidence>
<comment type="similarity">
    <text evidence="1">Belongs to the actin family.</text>
</comment>
<organism evidence="3 4">
    <name type="scientific">Ceraceosorus guamensis</name>
    <dbReference type="NCBI Taxonomy" id="1522189"/>
    <lineage>
        <taxon>Eukaryota</taxon>
        <taxon>Fungi</taxon>
        <taxon>Dikarya</taxon>
        <taxon>Basidiomycota</taxon>
        <taxon>Ustilaginomycotina</taxon>
        <taxon>Exobasidiomycetes</taxon>
        <taxon>Ceraceosorales</taxon>
        <taxon>Ceraceosoraceae</taxon>
        <taxon>Ceraceosorus</taxon>
    </lineage>
</organism>
<dbReference type="Gene3D" id="3.30.420.580">
    <property type="match status" value="1"/>
</dbReference>
<keyword evidence="4" id="KW-1185">Reference proteome</keyword>
<feature type="compositionally biased region" description="Basic and acidic residues" evidence="2">
    <location>
        <begin position="85"/>
        <end position="95"/>
    </location>
</feature>
<reference evidence="3 4" key="1">
    <citation type="journal article" date="2018" name="Mol. Biol. Evol.">
        <title>Broad Genomic Sampling Reveals a Smut Pathogenic Ancestry of the Fungal Clade Ustilaginomycotina.</title>
        <authorList>
            <person name="Kijpornyongpan T."/>
            <person name="Mondo S.J."/>
            <person name="Barry K."/>
            <person name="Sandor L."/>
            <person name="Lee J."/>
            <person name="Lipzen A."/>
            <person name="Pangilinan J."/>
            <person name="LaButti K."/>
            <person name="Hainaut M."/>
            <person name="Henrissat B."/>
            <person name="Grigoriev I.V."/>
            <person name="Spatafora J.W."/>
            <person name="Aime M.C."/>
        </authorList>
    </citation>
    <scope>NUCLEOTIDE SEQUENCE [LARGE SCALE GENOMIC DNA]</scope>
    <source>
        <strain evidence="3 4">MCA 4658</strain>
    </source>
</reference>
<dbReference type="InParanoid" id="A0A316VZ91"/>
<dbReference type="OrthoDB" id="5572108at2759"/>
<dbReference type="EMBL" id="KZ819376">
    <property type="protein sequence ID" value="PWN42782.1"/>
    <property type="molecule type" value="Genomic_DNA"/>
</dbReference>
<dbReference type="SMART" id="SM00268">
    <property type="entry name" value="ACTIN"/>
    <property type="match status" value="1"/>
</dbReference>
<dbReference type="FunCoup" id="A0A316VZ91">
    <property type="interactions" value="522"/>
</dbReference>
<dbReference type="CDD" id="cd10206">
    <property type="entry name" value="ASKHA_NBD_Arp8-like"/>
    <property type="match status" value="1"/>
</dbReference>
<evidence type="ECO:0000313" key="3">
    <source>
        <dbReference type="EMBL" id="PWN42782.1"/>
    </source>
</evidence>
<dbReference type="GeneID" id="37033695"/>
<protein>
    <submittedName>
        <fullName evidence="3">Actin-like ATPase domain-containing protein</fullName>
    </submittedName>
</protein>
<dbReference type="PANTHER" id="PTHR11937">
    <property type="entry name" value="ACTIN"/>
    <property type="match status" value="1"/>
</dbReference>
<dbReference type="InterPro" id="IPR004000">
    <property type="entry name" value="Actin"/>
</dbReference>
<dbReference type="InterPro" id="IPR043129">
    <property type="entry name" value="ATPase_NBD"/>
</dbReference>
<dbReference type="Proteomes" id="UP000245783">
    <property type="component" value="Unassembled WGS sequence"/>
</dbReference>
<feature type="compositionally biased region" description="Acidic residues" evidence="2">
    <location>
        <begin position="104"/>
        <end position="121"/>
    </location>
</feature>
<feature type="region of interest" description="Disordered" evidence="2">
    <location>
        <begin position="619"/>
        <end position="669"/>
    </location>
</feature>
<name>A0A316VZ91_9BASI</name>
<dbReference type="AlphaFoldDB" id="A0A316VZ91"/>
<feature type="region of interest" description="Disordered" evidence="2">
    <location>
        <begin position="56"/>
        <end position="128"/>
    </location>
</feature>
<feature type="compositionally biased region" description="Low complexity" evidence="2">
    <location>
        <begin position="637"/>
        <end position="659"/>
    </location>
</feature>
<gene>
    <name evidence="3" type="ORF">IE81DRAFT_289684</name>
</gene>
<proteinExistence type="inferred from homology"/>
<dbReference type="Pfam" id="PF00022">
    <property type="entry name" value="Actin"/>
    <property type="match status" value="2"/>
</dbReference>
<dbReference type="SUPFAM" id="SSF53067">
    <property type="entry name" value="Actin-like ATPase domain"/>
    <property type="match status" value="2"/>
</dbReference>
<dbReference type="Gene3D" id="3.30.420.40">
    <property type="match status" value="3"/>
</dbReference>
<feature type="region of interest" description="Disordered" evidence="2">
    <location>
        <begin position="1"/>
        <end position="22"/>
    </location>
</feature>
<dbReference type="RefSeq" id="XP_025369942.1">
    <property type="nucleotide sequence ID" value="XM_025511825.1"/>
</dbReference>
<feature type="region of interest" description="Disordered" evidence="2">
    <location>
        <begin position="681"/>
        <end position="719"/>
    </location>
</feature>
<evidence type="ECO:0000313" key="4">
    <source>
        <dbReference type="Proteomes" id="UP000245783"/>
    </source>
</evidence>
<sequence length="866" mass="93038">MPAAASSGRKPAKKAMVEAPPADETRVLPLAFTSFQVPAPINAKNVSTTFLKHDSQSWSTRRGFNNPGPLAPGMVASRGRKRRRATDQEDADRSRAASTTASALEDENSDGADGEEEDEAQDINPASKTIVIHPSSTSLRIALATDLFPKTFVNVIARRDKRGAPRRAPIKSTLPSMKLEGEDAEEDRADPEKDVNSSSGRNAQEEEMEVDGTRKSSVSVANATGLSKKIDVLRTDLRKIMRAMKLRPVTNGRGLAAQYNESARSEKIPDHADVTGVEWTKVVDEEADTILGQRATRLPQYSSGNYPNDEPVDRPWELFWPFRAGRLNIEPYVERYGQSAASSALSKDIQSILLHAISLPRDASESASNEETLADAEEGLGISPKDLHLYSAILVVPDLYSPTDVEQLVDLLFCDLNFAAICIQQESVCATFGAGQSGGCVVHLGSERIAISCIDEGLVYPESRISLAYGGRDVSLFFAQLLKAAKLSYTELDPDRRLADRWLIDDLKHRLSTLDATQLGLTITEFYLRLPSKPTVKYTVRTYDEVILAPMALFSPRVVDFKSKQHLAPKTMESISREERDEGERVAVGSGADVAITQAMKDCVQHLLPVPVVNTASEGTADAAPMERSASTTSNIASAHPAAATVTTPAASANKNSASPMPPGMQSLLLPNYQEGIAGATKAEDGGETKANGGAETSRADTPSLKNAPGGNAPAATSSLGAGTTQGLAAIDVPFEASKVPLDVALWNSIKSCLTSQLSPAAAEERIKRLAGNILCTGGSALIPGLGAVLEARLNTHLESWAATELHKDADSAPLATVIPSPRDMDPRVLASKGAAVLARLESVGELWVFKEEWEMFGWRALREKR</sequence>